<dbReference type="Pfam" id="PF14134">
    <property type="entry name" value="DUF4301"/>
    <property type="match status" value="1"/>
</dbReference>
<name>A0ABR7D638_9BACT</name>
<gene>
    <name evidence="2" type="ORF">H8S64_20280</name>
</gene>
<proteinExistence type="predicted"/>
<organism evidence="2 3">
    <name type="scientific">Butyricimonas hominis</name>
    <dbReference type="NCBI Taxonomy" id="2763032"/>
    <lineage>
        <taxon>Bacteria</taxon>
        <taxon>Pseudomonadati</taxon>
        <taxon>Bacteroidota</taxon>
        <taxon>Bacteroidia</taxon>
        <taxon>Bacteroidales</taxon>
        <taxon>Odoribacteraceae</taxon>
        <taxon>Butyricimonas</taxon>
    </lineage>
</organism>
<comment type="caution">
    <text evidence="2">The sequence shown here is derived from an EMBL/GenBank/DDBJ whole genome shotgun (WGS) entry which is preliminary data.</text>
</comment>
<sequence>MYTKSDLKQFKRRGIKPEQIDSQLENFKNGFNFVQIRDAATIGNGIHSLNDEQADEFIRIFEEKRNTLKIMKMVPASGSASRMFKTLNSFLNTYTGSDEDYLNFRLHKEPGSIFSFFEKLKEFPFYTHLKEALYKDRFDLDKLLWKNELITILEYILTEKGLNYNSTPKGLIDFHIYKDHIRTAVEEHLVEAALYANDGKMAHIHFTVSEEHMGKFKALLKHVLKDYQKEFNLKYDITFSIQSPSTDTVSLDSKGDLLRDNDGNIVFRPGGHGALIHNLNDLKENLIFIKNIDNVTPDRNKADTVKYKKILAGVLLKTQARIFDYMKILNKKSSITEENLNEIEQFIYDNLGYKPKEDLVHPNLKERAKYLKNLLDRPLRVCGMVKNEGEPGGGPFWVEDAEHGKRLMIVESAQVNQKDKNQKKIFTQSTHFNPVDIVCSTYNYKGKKYDLKDFIDNTQGFITSKSFEGKDIQVQELPGLWNGAMANWNTVFVEVPLSTFTPVKTVFDLLRFEHRNVFKIE</sequence>
<keyword evidence="3" id="KW-1185">Reference proteome</keyword>
<dbReference type="SUPFAM" id="SSF53448">
    <property type="entry name" value="Nucleotide-diphospho-sugar transferases"/>
    <property type="match status" value="2"/>
</dbReference>
<evidence type="ECO:0000259" key="1">
    <source>
        <dbReference type="Pfam" id="PF14134"/>
    </source>
</evidence>
<accession>A0ABR7D638</accession>
<protein>
    <submittedName>
        <fullName evidence="2">DUF4301 family protein</fullName>
    </submittedName>
</protein>
<evidence type="ECO:0000313" key="3">
    <source>
        <dbReference type="Proteomes" id="UP000646484"/>
    </source>
</evidence>
<evidence type="ECO:0000313" key="2">
    <source>
        <dbReference type="EMBL" id="MBC5623438.1"/>
    </source>
</evidence>
<feature type="domain" description="DUF4301" evidence="1">
    <location>
        <begin position="3"/>
        <end position="515"/>
    </location>
</feature>
<dbReference type="InterPro" id="IPR029044">
    <property type="entry name" value="Nucleotide-diphossugar_trans"/>
</dbReference>
<dbReference type="InterPro" id="IPR025393">
    <property type="entry name" value="DUF4301"/>
</dbReference>
<dbReference type="EMBL" id="JACOOH010000010">
    <property type="protein sequence ID" value="MBC5623438.1"/>
    <property type="molecule type" value="Genomic_DNA"/>
</dbReference>
<reference evidence="2 3" key="1">
    <citation type="submission" date="2020-08" db="EMBL/GenBank/DDBJ databases">
        <title>Genome public.</title>
        <authorList>
            <person name="Liu C."/>
            <person name="Sun Q."/>
        </authorList>
    </citation>
    <scope>NUCLEOTIDE SEQUENCE [LARGE SCALE GENOMIC DNA]</scope>
    <source>
        <strain evidence="2 3">NSJ-56</strain>
    </source>
</reference>
<dbReference type="RefSeq" id="WP_186978487.1">
    <property type="nucleotide sequence ID" value="NZ_JACOOH010000010.1"/>
</dbReference>
<dbReference type="Proteomes" id="UP000646484">
    <property type="component" value="Unassembled WGS sequence"/>
</dbReference>